<evidence type="ECO:0000313" key="2">
    <source>
        <dbReference type="Proteomes" id="UP000031523"/>
    </source>
</evidence>
<protein>
    <recommendedName>
        <fullName evidence="3">Acetyltransferase</fullName>
    </recommendedName>
</protein>
<dbReference type="EMBL" id="CP010519">
    <property type="protein sequence ID" value="AJE83450.1"/>
    <property type="molecule type" value="Genomic_DNA"/>
</dbReference>
<dbReference type="AlphaFoldDB" id="A0A0B5EW42"/>
<accession>A0A0B5EW42</accession>
<proteinExistence type="predicted"/>
<reference evidence="1 2" key="1">
    <citation type="submission" date="2015-01" db="EMBL/GenBank/DDBJ databases">
        <title>Enhanced salinomycin production by adjusting the supply of polyketide extender units in Streptomyce albus DSM 41398.</title>
        <authorList>
            <person name="Lu C."/>
        </authorList>
    </citation>
    <scope>NUCLEOTIDE SEQUENCE [LARGE SCALE GENOMIC DNA]</scope>
    <source>
        <strain evidence="2">ATCC 21838 / DSM 41398 / FERM P-419 / JCM 4703 / NBRC 107858</strain>
    </source>
</reference>
<evidence type="ECO:0000313" key="1">
    <source>
        <dbReference type="EMBL" id="AJE83450.1"/>
    </source>
</evidence>
<organism evidence="1 2">
    <name type="scientific">Streptomyces albus (strain ATCC 21838 / DSM 41398 / FERM P-419 / JCM 4703 / NBRC 107858)</name>
    <dbReference type="NCBI Taxonomy" id="1081613"/>
    <lineage>
        <taxon>Bacteria</taxon>
        <taxon>Bacillati</taxon>
        <taxon>Actinomycetota</taxon>
        <taxon>Actinomycetes</taxon>
        <taxon>Kitasatosporales</taxon>
        <taxon>Streptomycetaceae</taxon>
        <taxon>Streptomyces</taxon>
    </lineage>
</organism>
<sequence length="51" mass="5551">MIRAGRLVLRAPEARDRAAFVALSSSPEVRRFEEWGAEQGMGVWSPAAPPA</sequence>
<dbReference type="Proteomes" id="UP000031523">
    <property type="component" value="Chromosome"/>
</dbReference>
<dbReference type="KEGG" id="sals:SLNWT_3074"/>
<gene>
    <name evidence="1" type="ORF">SLNWT_3074</name>
</gene>
<name>A0A0B5EW42_STRA4</name>
<keyword evidence="2" id="KW-1185">Reference proteome</keyword>
<evidence type="ECO:0008006" key="3">
    <source>
        <dbReference type="Google" id="ProtNLM"/>
    </source>
</evidence>